<proteinExistence type="predicted"/>
<sequence>MRREKSRKGVLIGVAAGVGCLLVAPVLLVVGAVTLMLLGRALNPLPIPDGEALVLRDEQIVGTWRDDSGGRLVLREDGTFSSDGICGDFTADDLGDAGAPDPGTGTWEHREWVEFETDRPMSEVHLTFTPSEVWTEYEARGTSEKAVLWMFVGDPDSGDLCVLDKVDGAAG</sequence>
<dbReference type="PROSITE" id="PS51257">
    <property type="entry name" value="PROKAR_LIPOPROTEIN"/>
    <property type="match status" value="1"/>
</dbReference>
<dbReference type="RefSeq" id="WP_359694810.1">
    <property type="nucleotide sequence ID" value="NZ_JBEYXT010000048.1"/>
</dbReference>
<evidence type="ECO:0000313" key="3">
    <source>
        <dbReference type="Proteomes" id="UP001551189"/>
    </source>
</evidence>
<organism evidence="2 3">
    <name type="scientific">Streptomyces neyagawaensis</name>
    <dbReference type="NCBI Taxonomy" id="42238"/>
    <lineage>
        <taxon>Bacteria</taxon>
        <taxon>Bacillati</taxon>
        <taxon>Actinomycetota</taxon>
        <taxon>Actinomycetes</taxon>
        <taxon>Kitasatosporales</taxon>
        <taxon>Streptomycetaceae</taxon>
        <taxon>Streptomyces</taxon>
    </lineage>
</organism>
<keyword evidence="1" id="KW-1133">Transmembrane helix</keyword>
<feature type="transmembrane region" description="Helical" evidence="1">
    <location>
        <begin position="12"/>
        <end position="38"/>
    </location>
</feature>
<keyword evidence="3" id="KW-1185">Reference proteome</keyword>
<gene>
    <name evidence="2" type="ORF">ABZ931_13595</name>
</gene>
<accession>A0ABV3AXW8</accession>
<keyword evidence="1" id="KW-0472">Membrane</keyword>
<evidence type="ECO:0000256" key="1">
    <source>
        <dbReference type="SAM" id="Phobius"/>
    </source>
</evidence>
<dbReference type="EMBL" id="JBEYXT010000048">
    <property type="protein sequence ID" value="MEU6802033.1"/>
    <property type="molecule type" value="Genomic_DNA"/>
</dbReference>
<keyword evidence="1" id="KW-0812">Transmembrane</keyword>
<dbReference type="Proteomes" id="UP001551189">
    <property type="component" value="Unassembled WGS sequence"/>
</dbReference>
<evidence type="ECO:0000313" key="2">
    <source>
        <dbReference type="EMBL" id="MEU6802033.1"/>
    </source>
</evidence>
<name>A0ABV3AXW8_9ACTN</name>
<evidence type="ECO:0008006" key="4">
    <source>
        <dbReference type="Google" id="ProtNLM"/>
    </source>
</evidence>
<protein>
    <recommendedName>
        <fullName evidence="4">Secreted protein</fullName>
    </recommendedName>
</protein>
<comment type="caution">
    <text evidence="2">The sequence shown here is derived from an EMBL/GenBank/DDBJ whole genome shotgun (WGS) entry which is preliminary data.</text>
</comment>
<reference evidence="2 3" key="1">
    <citation type="submission" date="2024-06" db="EMBL/GenBank/DDBJ databases">
        <title>The Natural Products Discovery Center: Release of the First 8490 Sequenced Strains for Exploring Actinobacteria Biosynthetic Diversity.</title>
        <authorList>
            <person name="Kalkreuter E."/>
            <person name="Kautsar S.A."/>
            <person name="Yang D."/>
            <person name="Bader C.D."/>
            <person name="Teijaro C.N."/>
            <person name="Fluegel L."/>
            <person name="Davis C.M."/>
            <person name="Simpson J.R."/>
            <person name="Lauterbach L."/>
            <person name="Steele A.D."/>
            <person name="Gui C."/>
            <person name="Meng S."/>
            <person name="Li G."/>
            <person name="Viehrig K."/>
            <person name="Ye F."/>
            <person name="Su P."/>
            <person name="Kiefer A.F."/>
            <person name="Nichols A."/>
            <person name="Cepeda A.J."/>
            <person name="Yan W."/>
            <person name="Fan B."/>
            <person name="Jiang Y."/>
            <person name="Adhikari A."/>
            <person name="Zheng C.-J."/>
            <person name="Schuster L."/>
            <person name="Cowan T.M."/>
            <person name="Smanski M.J."/>
            <person name="Chevrette M.G."/>
            <person name="De Carvalho L.P.S."/>
            <person name="Shen B."/>
        </authorList>
    </citation>
    <scope>NUCLEOTIDE SEQUENCE [LARGE SCALE GENOMIC DNA]</scope>
    <source>
        <strain evidence="2 3">NPDC046851</strain>
    </source>
</reference>